<feature type="region of interest" description="Disordered" evidence="1">
    <location>
        <begin position="68"/>
        <end position="93"/>
    </location>
</feature>
<dbReference type="EMBL" id="JAYLLH010000003">
    <property type="protein sequence ID" value="MEC3860332.1"/>
    <property type="molecule type" value="Genomic_DNA"/>
</dbReference>
<evidence type="ECO:0000256" key="2">
    <source>
        <dbReference type="SAM" id="Phobius"/>
    </source>
</evidence>
<dbReference type="RefSeq" id="WP_326295956.1">
    <property type="nucleotide sequence ID" value="NZ_JAYLLH010000003.1"/>
</dbReference>
<name>A0ABU6HCZ5_9RHOB</name>
<keyword evidence="2" id="KW-0812">Transmembrane</keyword>
<keyword evidence="2" id="KW-1133">Transmembrane helix</keyword>
<organism evidence="3 4">
    <name type="scientific">Mesobacterium hydrothermale</name>
    <dbReference type="NCBI Taxonomy" id="3111907"/>
    <lineage>
        <taxon>Bacteria</taxon>
        <taxon>Pseudomonadati</taxon>
        <taxon>Pseudomonadota</taxon>
        <taxon>Alphaproteobacteria</taxon>
        <taxon>Rhodobacterales</taxon>
        <taxon>Roseobacteraceae</taxon>
        <taxon>Mesobacterium</taxon>
    </lineage>
</organism>
<evidence type="ECO:0000256" key="1">
    <source>
        <dbReference type="SAM" id="MobiDB-lite"/>
    </source>
</evidence>
<keyword evidence="4" id="KW-1185">Reference proteome</keyword>
<reference evidence="3 4" key="1">
    <citation type="submission" date="2024-01" db="EMBL/GenBank/DDBJ databases">
        <title>Mesobacterium rodlantinim sp. nov., isolated from shallow sea hydrothermal systems off Kueishantao Island.</title>
        <authorList>
            <person name="Su Z."/>
            <person name="Tang K."/>
        </authorList>
    </citation>
    <scope>NUCLEOTIDE SEQUENCE [LARGE SCALE GENOMIC DNA]</scope>
    <source>
        <strain evidence="3 4">TK19101</strain>
    </source>
</reference>
<comment type="caution">
    <text evidence="3">The sequence shown here is derived from an EMBL/GenBank/DDBJ whole genome shotgun (WGS) entry which is preliminary data.</text>
</comment>
<evidence type="ECO:0000313" key="3">
    <source>
        <dbReference type="EMBL" id="MEC3860332.1"/>
    </source>
</evidence>
<evidence type="ECO:0000313" key="4">
    <source>
        <dbReference type="Proteomes" id="UP001348149"/>
    </source>
</evidence>
<proteinExistence type="predicted"/>
<accession>A0ABU6HCZ5</accession>
<sequence>MAHFIQGLLVKLAGLLIVLGYLWWQGVSFSVASVESAEPTQPELVDIDAHAADAANRIETQLGRLEALGNRPPPDLDLTPLPGEPGFIAPPGAPEIIALPGEAGFVPLPGEAGYRGDEEQTDHGVTVRRGLGRSETGGPRRVRVPR</sequence>
<dbReference type="Proteomes" id="UP001348149">
    <property type="component" value="Unassembled WGS sequence"/>
</dbReference>
<protein>
    <submittedName>
        <fullName evidence="3">Uncharacterized protein</fullName>
    </submittedName>
</protein>
<keyword evidence="2" id="KW-0472">Membrane</keyword>
<feature type="region of interest" description="Disordered" evidence="1">
    <location>
        <begin position="108"/>
        <end position="146"/>
    </location>
</feature>
<gene>
    <name evidence="3" type="ORF">VK792_03470</name>
</gene>
<feature type="transmembrane region" description="Helical" evidence="2">
    <location>
        <begin position="7"/>
        <end position="24"/>
    </location>
</feature>